<dbReference type="Gramene" id="Potri.009G163001.1.v4.1">
    <property type="protein sequence ID" value="Potri.009G163001.1.v4.1"/>
    <property type="gene ID" value="Potri.009G163001.v4.1"/>
</dbReference>
<gene>
    <name evidence="1" type="ORF">POPTR_009G163001</name>
</gene>
<dbReference type="Proteomes" id="UP000006729">
    <property type="component" value="Chromosome 9"/>
</dbReference>
<name>A0A3N7H083_POPTR</name>
<dbReference type="EMBL" id="CM009298">
    <property type="protein sequence ID" value="RQO95988.1"/>
    <property type="molecule type" value="Genomic_DNA"/>
</dbReference>
<organism evidence="1 2">
    <name type="scientific">Populus trichocarpa</name>
    <name type="common">Western balsam poplar</name>
    <name type="synonym">Populus balsamifera subsp. trichocarpa</name>
    <dbReference type="NCBI Taxonomy" id="3694"/>
    <lineage>
        <taxon>Eukaryota</taxon>
        <taxon>Viridiplantae</taxon>
        <taxon>Streptophyta</taxon>
        <taxon>Embryophyta</taxon>
        <taxon>Tracheophyta</taxon>
        <taxon>Spermatophyta</taxon>
        <taxon>Magnoliopsida</taxon>
        <taxon>eudicotyledons</taxon>
        <taxon>Gunneridae</taxon>
        <taxon>Pentapetalae</taxon>
        <taxon>rosids</taxon>
        <taxon>fabids</taxon>
        <taxon>Malpighiales</taxon>
        <taxon>Salicaceae</taxon>
        <taxon>Saliceae</taxon>
        <taxon>Populus</taxon>
    </lineage>
</organism>
<proteinExistence type="predicted"/>
<protein>
    <submittedName>
        <fullName evidence="1">Uncharacterized protein</fullName>
    </submittedName>
</protein>
<reference evidence="1 2" key="1">
    <citation type="journal article" date="2006" name="Science">
        <title>The genome of black cottonwood, Populus trichocarpa (Torr. &amp; Gray).</title>
        <authorList>
            <person name="Tuskan G.A."/>
            <person name="Difazio S."/>
            <person name="Jansson S."/>
            <person name="Bohlmann J."/>
            <person name="Grigoriev I."/>
            <person name="Hellsten U."/>
            <person name="Putnam N."/>
            <person name="Ralph S."/>
            <person name="Rombauts S."/>
            <person name="Salamov A."/>
            <person name="Schein J."/>
            <person name="Sterck L."/>
            <person name="Aerts A."/>
            <person name="Bhalerao R.R."/>
            <person name="Bhalerao R.P."/>
            <person name="Blaudez D."/>
            <person name="Boerjan W."/>
            <person name="Brun A."/>
            <person name="Brunner A."/>
            <person name="Busov V."/>
            <person name="Campbell M."/>
            <person name="Carlson J."/>
            <person name="Chalot M."/>
            <person name="Chapman J."/>
            <person name="Chen G.L."/>
            <person name="Cooper D."/>
            <person name="Coutinho P.M."/>
            <person name="Couturier J."/>
            <person name="Covert S."/>
            <person name="Cronk Q."/>
            <person name="Cunningham R."/>
            <person name="Davis J."/>
            <person name="Degroeve S."/>
            <person name="Dejardin A."/>
            <person name="Depamphilis C."/>
            <person name="Detter J."/>
            <person name="Dirks B."/>
            <person name="Dubchak I."/>
            <person name="Duplessis S."/>
            <person name="Ehlting J."/>
            <person name="Ellis B."/>
            <person name="Gendler K."/>
            <person name="Goodstein D."/>
            <person name="Gribskov M."/>
            <person name="Grimwood J."/>
            <person name="Groover A."/>
            <person name="Gunter L."/>
            <person name="Hamberger B."/>
            <person name="Heinze B."/>
            <person name="Helariutta Y."/>
            <person name="Henrissat B."/>
            <person name="Holligan D."/>
            <person name="Holt R."/>
            <person name="Huang W."/>
            <person name="Islam-Faridi N."/>
            <person name="Jones S."/>
            <person name="Jones-Rhoades M."/>
            <person name="Jorgensen R."/>
            <person name="Joshi C."/>
            <person name="Kangasjarvi J."/>
            <person name="Karlsson J."/>
            <person name="Kelleher C."/>
            <person name="Kirkpatrick R."/>
            <person name="Kirst M."/>
            <person name="Kohler A."/>
            <person name="Kalluri U."/>
            <person name="Larimer F."/>
            <person name="Leebens-Mack J."/>
            <person name="Leple J.C."/>
            <person name="Locascio P."/>
            <person name="Lou Y."/>
            <person name="Lucas S."/>
            <person name="Martin F."/>
            <person name="Montanini B."/>
            <person name="Napoli C."/>
            <person name="Nelson D.R."/>
            <person name="Nelson C."/>
            <person name="Nieminen K."/>
            <person name="Nilsson O."/>
            <person name="Pereda V."/>
            <person name="Peter G."/>
            <person name="Philippe R."/>
            <person name="Pilate G."/>
            <person name="Poliakov A."/>
            <person name="Razumovskaya J."/>
            <person name="Richardson P."/>
            <person name="Rinaldi C."/>
            <person name="Ritland K."/>
            <person name="Rouze P."/>
            <person name="Ryaboy D."/>
            <person name="Schmutz J."/>
            <person name="Schrader J."/>
            <person name="Segerman B."/>
            <person name="Shin H."/>
            <person name="Siddiqui A."/>
            <person name="Sterky F."/>
            <person name="Terry A."/>
            <person name="Tsai C.J."/>
            <person name="Uberbacher E."/>
            <person name="Unneberg P."/>
            <person name="Vahala J."/>
            <person name="Wall K."/>
            <person name="Wessler S."/>
            <person name="Yang G."/>
            <person name="Yin T."/>
            <person name="Douglas C."/>
            <person name="Marra M."/>
            <person name="Sandberg G."/>
            <person name="Van de Peer Y."/>
            <person name="Rokhsar D."/>
        </authorList>
    </citation>
    <scope>NUCLEOTIDE SEQUENCE [LARGE SCALE GENOMIC DNA]</scope>
    <source>
        <strain evidence="2">cv. Nisqually</strain>
    </source>
</reference>
<evidence type="ECO:0000313" key="2">
    <source>
        <dbReference type="Proteomes" id="UP000006729"/>
    </source>
</evidence>
<evidence type="ECO:0000313" key="1">
    <source>
        <dbReference type="EMBL" id="RQO95988.1"/>
    </source>
</evidence>
<dbReference type="InParanoid" id="A0A3N7H083"/>
<dbReference type="AlphaFoldDB" id="A0A3N7H083"/>
<accession>A0A3N7H083</accession>
<sequence length="133" mass="15066">MYNGGGEISAKDMAPRLTFKNHPDFKPRGFSLEFLTCEVHPQNQSIKVLAASNGLMLMSCPRIVRLYMLYLLAIVYNEIMHWLACHFTIIAYDPNVNSGQCRSINLPKDWQCPHLGVLGLCRETPLLSPRGCR</sequence>
<keyword evidence="2" id="KW-1185">Reference proteome</keyword>